<dbReference type="RefSeq" id="WP_324619290.1">
    <property type="nucleotide sequence ID" value="NZ_JAYKOT010000003.1"/>
</dbReference>
<proteinExistence type="predicted"/>
<dbReference type="PROSITE" id="PS51257">
    <property type="entry name" value="PROKAR_LIPOPROTEIN"/>
    <property type="match status" value="1"/>
</dbReference>
<evidence type="ECO:0008006" key="3">
    <source>
        <dbReference type="Google" id="ProtNLM"/>
    </source>
</evidence>
<evidence type="ECO:0000313" key="1">
    <source>
        <dbReference type="EMBL" id="MEB3429127.1"/>
    </source>
</evidence>
<dbReference type="AlphaFoldDB" id="A0AAW9MX86"/>
<comment type="caution">
    <text evidence="1">The sequence shown here is derived from an EMBL/GenBank/DDBJ whole genome shotgun (WGS) entry which is preliminary data.</text>
</comment>
<gene>
    <name evidence="1" type="ORF">VLK81_03670</name>
</gene>
<dbReference type="Proteomes" id="UP001357733">
    <property type="component" value="Unassembled WGS sequence"/>
</dbReference>
<accession>A0AAW9MX86</accession>
<dbReference type="EMBL" id="JAYKOT010000003">
    <property type="protein sequence ID" value="MEB3429127.1"/>
    <property type="molecule type" value="Genomic_DNA"/>
</dbReference>
<keyword evidence="2" id="KW-1185">Reference proteome</keyword>
<evidence type="ECO:0000313" key="2">
    <source>
        <dbReference type="Proteomes" id="UP001357733"/>
    </source>
</evidence>
<organism evidence="1 2">
    <name type="scientific">Citroniella saccharovorans</name>
    <dbReference type="NCBI Taxonomy" id="2053367"/>
    <lineage>
        <taxon>Bacteria</taxon>
        <taxon>Bacillati</taxon>
        <taxon>Bacillota</taxon>
        <taxon>Tissierellia</taxon>
        <taxon>Tissierellales</taxon>
        <taxon>Peptoniphilaceae</taxon>
        <taxon>Citroniella</taxon>
    </lineage>
</organism>
<sequence length="264" mass="30496">MKKLLTFIILSIFLLGACEKEKTADKFEAYRDAFEKVCEDFSFDKSILKEQIEEKSGILSLNKGKNSILISADKELVFFQKEEIFEKPKEKVAIYGKKEDLNFDLGDLKDKGYVEKEKDVLDRSKFLFIDENSEKDPDFYNFVIGENSEIINDFLTTTIISNKKGEIVLFSRYDQGTRENSKNIKFGDFSDEKIKEAVFSAGISRDEDYIINKIITDRRQVVKTTKDEKLVDGPNFIAVIRADSKNKTIFLDGKTLRIIEKRAH</sequence>
<protein>
    <recommendedName>
        <fullName evidence="3">Lipoprotein</fullName>
    </recommendedName>
</protein>
<name>A0AAW9MX86_9FIRM</name>
<reference evidence="1 2" key="1">
    <citation type="submission" date="2024-01" db="EMBL/GenBank/DDBJ databases">
        <title>Complete genome sequence of Citroniella saccharovorans strain M6.X9, isolated from human fecal sample.</title>
        <authorList>
            <person name="Cheng G."/>
            <person name="Westerholm M."/>
            <person name="Schnurer A."/>
        </authorList>
    </citation>
    <scope>NUCLEOTIDE SEQUENCE [LARGE SCALE GENOMIC DNA]</scope>
    <source>
        <strain evidence="1 2">DSM 29873</strain>
    </source>
</reference>